<gene>
    <name evidence="4" type="ORF">PM001_LOCUS15572</name>
</gene>
<feature type="compositionally biased region" description="Low complexity" evidence="2">
    <location>
        <begin position="391"/>
        <end position="403"/>
    </location>
</feature>
<evidence type="ECO:0000313" key="4">
    <source>
        <dbReference type="EMBL" id="CAK7930422.1"/>
    </source>
</evidence>
<comment type="caution">
    <text evidence="4">The sequence shown here is derived from an EMBL/GenBank/DDBJ whole genome shotgun (WGS) entry which is preliminary data.</text>
</comment>
<evidence type="ECO:0000259" key="3">
    <source>
        <dbReference type="PROSITE" id="PS50106"/>
    </source>
</evidence>
<keyword evidence="1" id="KW-0175">Coiled coil</keyword>
<dbReference type="PROSITE" id="PS50106">
    <property type="entry name" value="PDZ"/>
    <property type="match status" value="1"/>
</dbReference>
<dbReference type="InterPro" id="IPR001478">
    <property type="entry name" value="PDZ"/>
</dbReference>
<reference evidence="4" key="1">
    <citation type="submission" date="2024-01" db="EMBL/GenBank/DDBJ databases">
        <authorList>
            <person name="Webb A."/>
        </authorList>
    </citation>
    <scope>NUCLEOTIDE SEQUENCE</scope>
    <source>
        <strain evidence="4">Pm1</strain>
    </source>
</reference>
<dbReference type="EMBL" id="CAKLBY020000167">
    <property type="protein sequence ID" value="CAK7930422.1"/>
    <property type="molecule type" value="Genomic_DNA"/>
</dbReference>
<evidence type="ECO:0000256" key="1">
    <source>
        <dbReference type="SAM" id="Coils"/>
    </source>
</evidence>
<feature type="compositionally biased region" description="Basic and acidic residues" evidence="2">
    <location>
        <begin position="407"/>
        <end position="420"/>
    </location>
</feature>
<evidence type="ECO:0000256" key="2">
    <source>
        <dbReference type="SAM" id="MobiDB-lite"/>
    </source>
</evidence>
<evidence type="ECO:0000313" key="5">
    <source>
        <dbReference type="Proteomes" id="UP001162060"/>
    </source>
</evidence>
<name>A0AAV1U9U0_9STRA</name>
<dbReference type="Proteomes" id="UP001162060">
    <property type="component" value="Unassembled WGS sequence"/>
</dbReference>
<sequence>MGQWLLSRYIRSGKKRSRCLRPFANESNRAFTSLETWQQLSALLVTQPLRIKPLGYYRTPHSVDIYVFECIMSDTSGSRRYSWKIYRRYRQFQKYVSHSAELKANRLVQIPRLSQGLVKIFHECNCKTRLVELTNWLEAVVEKTQDYYSQLKRRQEAQDRDKLCALQQRSMAQMVGEKTANMQVKAHLTAKSPIVPSTSTLKKLSGKSPIIQIRQSSRYGSLKAIEEQGDPALYVLRADNSEALPVMMLSSFLLAGANCPFPHVFKGMPMFALSLNERNVQLEREARSAYPSRIKNSTRTRAGLGLRLTPSQEQDGQYLGATVAGFLRNKNELDPALADIPVGARLVRVNGIDVNDVPFDQVLIQLRRLGASSLRLRFVYDQNIDRQGINAATSHSNANATSAVEPLSREESRDRDDRKENCKECTTLGHVDIREVSMDSACRCFSADTSRSKLGLLGFVLGDLFGWGSKVKTASNLKRSADPDDISKFSKRRGSTADITLRSGNSSLWIVDKPVLRSWAEISEKSHDVILRGFYSPLPGTMRQDLRFRNCTAIKENKFISKHDQSDSCNGENNKWVDRSNALTDCEAQGVWSTASGSMGLLFGACRIHNEEAAMLKLPPVYFSTKSEHRVSGEGLGMGYILTAINNESTFGISFAAVMKRLRSASRPTSLYFRWYEDSGPYLDTNLAEKHESSLNLSRGSSKSHTRAPEAFESYLDCMAEAQNDLSNSLQLALMENASLRDELDVLLGAHCKLRLAYERAAQREHILQAKIEQSNDVIAKLNEYVDVQKQEIKSLHCRAHEAETMLALKKREFKVMVEEARDSARIRLAKHEEQLVQESNRSIKNANKLAKRRVQKMLETAANEIQRKHEEYLQRLAEEHSDELECLAQQVAVWRHQVEVLTEAERRNYAALLSKGVNPYGGHQRSRCSYSSADSSFVYPMSEGINSNYASQSTQGSTQVLSVDDTVRDCSPEDDSIKNVCEPATYTPNKAFDGNTGTFWDRMASLLSTG</sequence>
<proteinExistence type="predicted"/>
<feature type="domain" description="PDZ" evidence="3">
    <location>
        <begin position="279"/>
        <end position="370"/>
    </location>
</feature>
<feature type="region of interest" description="Disordered" evidence="2">
    <location>
        <begin position="391"/>
        <end position="420"/>
    </location>
</feature>
<protein>
    <recommendedName>
        <fullName evidence="3">PDZ domain-containing protein</fullName>
    </recommendedName>
</protein>
<dbReference type="AlphaFoldDB" id="A0AAV1U9U0"/>
<feature type="coiled-coil region" evidence="1">
    <location>
        <begin position="815"/>
        <end position="898"/>
    </location>
</feature>
<accession>A0AAV1U9U0</accession>
<organism evidence="4 5">
    <name type="scientific">Peronospora matthiolae</name>
    <dbReference type="NCBI Taxonomy" id="2874970"/>
    <lineage>
        <taxon>Eukaryota</taxon>
        <taxon>Sar</taxon>
        <taxon>Stramenopiles</taxon>
        <taxon>Oomycota</taxon>
        <taxon>Peronosporomycetes</taxon>
        <taxon>Peronosporales</taxon>
        <taxon>Peronosporaceae</taxon>
        <taxon>Peronospora</taxon>
    </lineage>
</organism>